<comment type="subcellular location">
    <subcellularLocation>
        <location evidence="1 9">Cell membrane</location>
        <topology evidence="1 9">Multi-pass membrane protein</topology>
    </subcellularLocation>
</comment>
<organism evidence="11 12">
    <name type="scientific">Clostridium thailandense</name>
    <dbReference type="NCBI Taxonomy" id="2794346"/>
    <lineage>
        <taxon>Bacteria</taxon>
        <taxon>Bacillati</taxon>
        <taxon>Bacillota</taxon>
        <taxon>Clostridia</taxon>
        <taxon>Eubacteriales</taxon>
        <taxon>Clostridiaceae</taxon>
        <taxon>Clostridium</taxon>
    </lineage>
</organism>
<evidence type="ECO:0000256" key="7">
    <source>
        <dbReference type="ARBA" id="ARBA00022989"/>
    </source>
</evidence>
<evidence type="ECO:0000256" key="3">
    <source>
        <dbReference type="ARBA" id="ARBA00022448"/>
    </source>
</evidence>
<name>A0A949WQ93_9CLOT</name>
<feature type="transmembrane region" description="Helical" evidence="9">
    <location>
        <begin position="345"/>
        <end position="368"/>
    </location>
</feature>
<keyword evidence="3 9" id="KW-0813">Transport</keyword>
<evidence type="ECO:0000256" key="2">
    <source>
        <dbReference type="ARBA" id="ARBA00010072"/>
    </source>
</evidence>
<dbReference type="GO" id="GO:0006865">
    <property type="term" value="P:amino acid transport"/>
    <property type="evidence" value="ECO:0007669"/>
    <property type="project" value="UniProtKB-KW"/>
</dbReference>
<evidence type="ECO:0000256" key="6">
    <source>
        <dbReference type="ARBA" id="ARBA00022970"/>
    </source>
</evidence>
<dbReference type="PANTHER" id="PTHR30614">
    <property type="entry name" value="MEMBRANE COMPONENT OF AMINO ACID ABC TRANSPORTER"/>
    <property type="match status" value="1"/>
</dbReference>
<dbReference type="CDD" id="cd06261">
    <property type="entry name" value="TM_PBP2"/>
    <property type="match status" value="1"/>
</dbReference>
<keyword evidence="7 9" id="KW-1133">Transmembrane helix</keyword>
<dbReference type="InterPro" id="IPR043429">
    <property type="entry name" value="ArtM/GltK/GlnP/TcyL/YhdX-like"/>
</dbReference>
<dbReference type="NCBIfam" id="TIGR01726">
    <property type="entry name" value="HEQRo_perm_3TM"/>
    <property type="match status" value="1"/>
</dbReference>
<evidence type="ECO:0000313" key="11">
    <source>
        <dbReference type="EMBL" id="MBV7272435.1"/>
    </source>
</evidence>
<keyword evidence="5 9" id="KW-0812">Transmembrane</keyword>
<gene>
    <name evidence="11" type="ORF">I6U48_05835</name>
</gene>
<dbReference type="InterPro" id="IPR001638">
    <property type="entry name" value="Solute-binding_3/MltF_N"/>
</dbReference>
<dbReference type="Proteomes" id="UP000694308">
    <property type="component" value="Unassembled WGS sequence"/>
</dbReference>
<comment type="similarity">
    <text evidence="2">Belongs to the binding-protein-dependent transport system permease family. HisMQ subfamily.</text>
</comment>
<dbReference type="GO" id="GO:0043190">
    <property type="term" value="C:ATP-binding cassette (ABC) transporter complex"/>
    <property type="evidence" value="ECO:0007669"/>
    <property type="project" value="InterPro"/>
</dbReference>
<dbReference type="Pfam" id="PF00497">
    <property type="entry name" value="SBP_bac_3"/>
    <property type="match status" value="1"/>
</dbReference>
<feature type="domain" description="ABC transmembrane type-1" evidence="10">
    <location>
        <begin position="309"/>
        <end position="496"/>
    </location>
</feature>
<keyword evidence="8 9" id="KW-0472">Membrane</keyword>
<dbReference type="InterPro" id="IPR010065">
    <property type="entry name" value="AA_ABC_transptr_permease_3TM"/>
</dbReference>
<reference evidence="11" key="1">
    <citation type="submission" date="2020-12" db="EMBL/GenBank/DDBJ databases">
        <title>Clostridium thailandense sp. nov., a novel acetogenic bacterium isolated from peat land soil in Thailand.</title>
        <authorList>
            <person name="Chaikitkaew S."/>
            <person name="Birkeland N.K."/>
        </authorList>
    </citation>
    <scope>NUCLEOTIDE SEQUENCE</scope>
    <source>
        <strain evidence="11">PL3</strain>
    </source>
</reference>
<evidence type="ECO:0000256" key="5">
    <source>
        <dbReference type="ARBA" id="ARBA00022692"/>
    </source>
</evidence>
<comment type="caution">
    <text evidence="11">The sequence shown here is derived from an EMBL/GenBank/DDBJ whole genome shotgun (WGS) entry which is preliminary data.</text>
</comment>
<evidence type="ECO:0000256" key="8">
    <source>
        <dbReference type="ARBA" id="ARBA00023136"/>
    </source>
</evidence>
<dbReference type="GO" id="GO:0022857">
    <property type="term" value="F:transmembrane transporter activity"/>
    <property type="evidence" value="ECO:0007669"/>
    <property type="project" value="InterPro"/>
</dbReference>
<dbReference type="PROSITE" id="PS50928">
    <property type="entry name" value="ABC_TM1"/>
    <property type="match status" value="1"/>
</dbReference>
<evidence type="ECO:0000256" key="4">
    <source>
        <dbReference type="ARBA" id="ARBA00022475"/>
    </source>
</evidence>
<evidence type="ECO:0000256" key="9">
    <source>
        <dbReference type="RuleBase" id="RU363032"/>
    </source>
</evidence>
<dbReference type="AlphaFoldDB" id="A0A949WQ93"/>
<dbReference type="RefSeq" id="WP_218319471.1">
    <property type="nucleotide sequence ID" value="NZ_JAEEGC010000025.1"/>
</dbReference>
<keyword evidence="4" id="KW-1003">Cell membrane</keyword>
<proteinExistence type="inferred from homology"/>
<protein>
    <submittedName>
        <fullName evidence="11">ABC transporter substrate-binding protein/permease</fullName>
    </submittedName>
</protein>
<evidence type="ECO:0000256" key="1">
    <source>
        <dbReference type="ARBA" id="ARBA00004651"/>
    </source>
</evidence>
<feature type="transmembrane region" description="Helical" evidence="9">
    <location>
        <begin position="374"/>
        <end position="392"/>
    </location>
</feature>
<dbReference type="Pfam" id="PF00528">
    <property type="entry name" value="BPD_transp_1"/>
    <property type="match status" value="1"/>
</dbReference>
<feature type="transmembrane region" description="Helical" evidence="9">
    <location>
        <begin position="474"/>
        <end position="500"/>
    </location>
</feature>
<sequence>MKKILAGILCGLLCFIVFISYRVKVYGAQVDNSQKFTTAEDIKNKRIGVLLGSVQDDYAMKHYPNATILQYKSVSDVVVALKSKKIDAAFYTRETMMEILRNDKSMEFLEKNIYENPIGMGFNKNNTKLLEDFNGFLKKIKSNGVYDDMVKRWITDGSQSMPKIVNKENNGTLVIGIVSDKGLPFTTVKDGKMVGFDVEMAQRFAAELGKKLVFSDMEFGSLIAAVSANKIDMITSTLVITEERKKKINFSDSYYKLGAGIVVLKENLAKYDAETKQEVGKQSFIKSIGDSFYNNIILENRYMLIIDGLKITIIIASLAVIFGTILGMLICFMRMSGNSFLSNIASVYIAILRGTPMLVFLMLIFYVFFASVNIDPVLAAVIAFGMNFAAYASEMFRTAILSIDKGQQEAGIAAGFTKIETFLYIIMPQAIKQVLPVYKGEVISVLKSTSIVGYIAVQDLTKAGDIIRSRTFDAFFPLIMVAIIYFVISWLLTVLLDYMGRKIDPRSRKRFKNKNKIIY</sequence>
<evidence type="ECO:0000313" key="12">
    <source>
        <dbReference type="Proteomes" id="UP000694308"/>
    </source>
</evidence>
<dbReference type="SMART" id="SM00062">
    <property type="entry name" value="PBPb"/>
    <property type="match status" value="2"/>
</dbReference>
<keyword evidence="12" id="KW-1185">Reference proteome</keyword>
<dbReference type="EMBL" id="JAEEGC010000025">
    <property type="protein sequence ID" value="MBV7272435.1"/>
    <property type="molecule type" value="Genomic_DNA"/>
</dbReference>
<keyword evidence="6" id="KW-0029">Amino-acid transport</keyword>
<accession>A0A949WQ93</accession>
<dbReference type="InterPro" id="IPR000515">
    <property type="entry name" value="MetI-like"/>
</dbReference>
<evidence type="ECO:0000259" key="10">
    <source>
        <dbReference type="PROSITE" id="PS50928"/>
    </source>
</evidence>
<dbReference type="PANTHER" id="PTHR30614:SF20">
    <property type="entry name" value="GLUTAMINE TRANSPORT SYSTEM PERMEASE PROTEIN GLNP"/>
    <property type="match status" value="1"/>
</dbReference>
<feature type="transmembrane region" description="Helical" evidence="9">
    <location>
        <begin position="311"/>
        <end position="333"/>
    </location>
</feature>